<dbReference type="SUPFAM" id="SSF50494">
    <property type="entry name" value="Trypsin-like serine proteases"/>
    <property type="match status" value="1"/>
</dbReference>
<name>A0A8J6J5W9_9FIRM</name>
<evidence type="ECO:0000256" key="1">
    <source>
        <dbReference type="ARBA" id="ARBA00010541"/>
    </source>
</evidence>
<accession>A0A8J6J5W9</accession>
<dbReference type="InterPro" id="IPR001478">
    <property type="entry name" value="PDZ"/>
</dbReference>
<dbReference type="SUPFAM" id="SSF50156">
    <property type="entry name" value="PDZ domain-like"/>
    <property type="match status" value="1"/>
</dbReference>
<keyword evidence="3" id="KW-0378">Hydrolase</keyword>
<dbReference type="Gene3D" id="2.40.10.10">
    <property type="entry name" value="Trypsin-like serine proteases"/>
    <property type="match status" value="2"/>
</dbReference>
<sequence length="447" mass="47168">MYYSDYNNRPDPNEPIETTAYRVEAAETMGGKPKKKKHMGAKITALCLSCALLGGFAGSGAMLAFGGGGGGSTTVYEGDHAPTIVNVSNVTQSEPLSAAQIYATYVGSTVGITTEITTTNIFGQTVQNAASGSGFVITSDGYIVTNWHVIDEASNIKVTFIDGKSYDAKLVGGDEENDIAVLKIDAAGLTPVVIGSSDALVVGDQVYAIGNPLGELTYSMTGGIVSALNRNVTMSDGRRMNYVQTDTAINSGNSGGALFNQYGQVVGIVSAKLSSSGSGSSASVEGLGFAIPIDDVKSMITDIIEHGYITGRPYLGIVGQSVSGEAVRYGTPAGTYVMGVVEGSGAAKAGIQKEDIITRIDDKEITSMDDLQNAQKDYKAGDTAVFTLYRDGEKTQVTVTFSERNSEMEAAGSALQEQINQELQEQYQQQYQQQQQQQSGGYWPFGW</sequence>
<dbReference type="AlphaFoldDB" id="A0A8J6J5W9"/>
<dbReference type="InterPro" id="IPR001940">
    <property type="entry name" value="Peptidase_S1C"/>
</dbReference>
<dbReference type="PANTHER" id="PTHR43343">
    <property type="entry name" value="PEPTIDASE S12"/>
    <property type="match status" value="1"/>
</dbReference>
<protein>
    <submittedName>
        <fullName evidence="6">Trypsin-like peptidase domain-containing protein</fullName>
    </submittedName>
</protein>
<gene>
    <name evidence="6" type="ORF">H8S62_06875</name>
</gene>
<dbReference type="InterPro" id="IPR051201">
    <property type="entry name" value="Chloro_Bact_Ser_Proteases"/>
</dbReference>
<dbReference type="Pfam" id="PF13365">
    <property type="entry name" value="Trypsin_2"/>
    <property type="match status" value="1"/>
</dbReference>
<evidence type="ECO:0000259" key="5">
    <source>
        <dbReference type="PROSITE" id="PS50106"/>
    </source>
</evidence>
<dbReference type="PROSITE" id="PS50106">
    <property type="entry name" value="PDZ"/>
    <property type="match status" value="1"/>
</dbReference>
<evidence type="ECO:0000313" key="6">
    <source>
        <dbReference type="EMBL" id="MBC5736732.1"/>
    </source>
</evidence>
<dbReference type="SMART" id="SM00228">
    <property type="entry name" value="PDZ"/>
    <property type="match status" value="1"/>
</dbReference>
<dbReference type="PRINTS" id="PR00834">
    <property type="entry name" value="PROTEASES2C"/>
</dbReference>
<dbReference type="EMBL" id="JACOPQ010000004">
    <property type="protein sequence ID" value="MBC5736732.1"/>
    <property type="molecule type" value="Genomic_DNA"/>
</dbReference>
<keyword evidence="4" id="KW-1133">Transmembrane helix</keyword>
<keyword evidence="2" id="KW-0645">Protease</keyword>
<dbReference type="InterPro" id="IPR036034">
    <property type="entry name" value="PDZ_sf"/>
</dbReference>
<dbReference type="Pfam" id="PF13180">
    <property type="entry name" value="PDZ_2"/>
    <property type="match status" value="1"/>
</dbReference>
<dbReference type="Proteomes" id="UP000607645">
    <property type="component" value="Unassembled WGS sequence"/>
</dbReference>
<dbReference type="PANTHER" id="PTHR43343:SF3">
    <property type="entry name" value="PROTEASE DO-LIKE 8, CHLOROPLASTIC"/>
    <property type="match status" value="1"/>
</dbReference>
<proteinExistence type="inferred from homology"/>
<dbReference type="GO" id="GO:0006508">
    <property type="term" value="P:proteolysis"/>
    <property type="evidence" value="ECO:0007669"/>
    <property type="project" value="UniProtKB-KW"/>
</dbReference>
<evidence type="ECO:0000256" key="4">
    <source>
        <dbReference type="SAM" id="Phobius"/>
    </source>
</evidence>
<dbReference type="GO" id="GO:0004252">
    <property type="term" value="F:serine-type endopeptidase activity"/>
    <property type="evidence" value="ECO:0007669"/>
    <property type="project" value="InterPro"/>
</dbReference>
<dbReference type="InterPro" id="IPR043504">
    <property type="entry name" value="Peptidase_S1_PA_chymotrypsin"/>
</dbReference>
<dbReference type="Gene3D" id="2.30.42.10">
    <property type="match status" value="1"/>
</dbReference>
<dbReference type="InterPro" id="IPR009003">
    <property type="entry name" value="Peptidase_S1_PA"/>
</dbReference>
<feature type="domain" description="PDZ" evidence="5">
    <location>
        <begin position="316"/>
        <end position="392"/>
    </location>
</feature>
<reference evidence="6" key="1">
    <citation type="submission" date="2020-08" db="EMBL/GenBank/DDBJ databases">
        <title>Genome public.</title>
        <authorList>
            <person name="Liu C."/>
            <person name="Sun Q."/>
        </authorList>
    </citation>
    <scope>NUCLEOTIDE SEQUENCE</scope>
    <source>
        <strain evidence="6">NSJ-52</strain>
    </source>
</reference>
<organism evidence="6 7">
    <name type="scientific">Lawsonibacter faecis</name>
    <dbReference type="NCBI Taxonomy" id="2763052"/>
    <lineage>
        <taxon>Bacteria</taxon>
        <taxon>Bacillati</taxon>
        <taxon>Bacillota</taxon>
        <taxon>Clostridia</taxon>
        <taxon>Eubacteriales</taxon>
        <taxon>Oscillospiraceae</taxon>
        <taxon>Lawsonibacter</taxon>
    </lineage>
</organism>
<evidence type="ECO:0000256" key="3">
    <source>
        <dbReference type="ARBA" id="ARBA00022801"/>
    </source>
</evidence>
<feature type="transmembrane region" description="Helical" evidence="4">
    <location>
        <begin position="43"/>
        <end position="65"/>
    </location>
</feature>
<evidence type="ECO:0000313" key="7">
    <source>
        <dbReference type="Proteomes" id="UP000607645"/>
    </source>
</evidence>
<dbReference type="RefSeq" id="WP_155150366.1">
    <property type="nucleotide sequence ID" value="NZ_JACOPQ010000004.1"/>
</dbReference>
<comment type="caution">
    <text evidence="6">The sequence shown here is derived from an EMBL/GenBank/DDBJ whole genome shotgun (WGS) entry which is preliminary data.</text>
</comment>
<keyword evidence="4" id="KW-0812">Transmembrane</keyword>
<keyword evidence="7" id="KW-1185">Reference proteome</keyword>
<evidence type="ECO:0000256" key="2">
    <source>
        <dbReference type="ARBA" id="ARBA00022670"/>
    </source>
</evidence>
<comment type="similarity">
    <text evidence="1">Belongs to the peptidase S1C family.</text>
</comment>
<keyword evidence="4" id="KW-0472">Membrane</keyword>